<dbReference type="SMART" id="SM00052">
    <property type="entry name" value="EAL"/>
    <property type="match status" value="1"/>
</dbReference>
<evidence type="ECO:0000259" key="1">
    <source>
        <dbReference type="PROSITE" id="PS50883"/>
    </source>
</evidence>
<evidence type="ECO:0000313" key="2">
    <source>
        <dbReference type="EMBL" id="MFD1483158.1"/>
    </source>
</evidence>
<dbReference type="PROSITE" id="PS50883">
    <property type="entry name" value="EAL"/>
    <property type="match status" value="1"/>
</dbReference>
<accession>A0ABW4E2D3</accession>
<dbReference type="Proteomes" id="UP001597302">
    <property type="component" value="Unassembled WGS sequence"/>
</dbReference>
<dbReference type="SUPFAM" id="SSF141868">
    <property type="entry name" value="EAL domain-like"/>
    <property type="match status" value="1"/>
</dbReference>
<dbReference type="CDD" id="cd01948">
    <property type="entry name" value="EAL"/>
    <property type="match status" value="1"/>
</dbReference>
<organism evidence="2 3">
    <name type="scientific">Paracoccus nototheniae</name>
    <dbReference type="NCBI Taxonomy" id="2489002"/>
    <lineage>
        <taxon>Bacteria</taxon>
        <taxon>Pseudomonadati</taxon>
        <taxon>Pseudomonadota</taxon>
        <taxon>Alphaproteobacteria</taxon>
        <taxon>Rhodobacterales</taxon>
        <taxon>Paracoccaceae</taxon>
        <taxon>Paracoccus</taxon>
    </lineage>
</organism>
<protein>
    <submittedName>
        <fullName evidence="2">EAL domain-containing protein</fullName>
    </submittedName>
</protein>
<name>A0ABW4E2D3_9RHOB</name>
<dbReference type="PANTHER" id="PTHR33121:SF23">
    <property type="entry name" value="CYCLIC DI-GMP PHOSPHODIESTERASE PDEB"/>
    <property type="match status" value="1"/>
</dbReference>
<dbReference type="EMBL" id="JBHTOQ010000038">
    <property type="protein sequence ID" value="MFD1483158.1"/>
    <property type="molecule type" value="Genomic_DNA"/>
</dbReference>
<dbReference type="RefSeq" id="WP_131575447.1">
    <property type="nucleotide sequence ID" value="NZ_CBCSAJ010000050.1"/>
</dbReference>
<proteinExistence type="predicted"/>
<dbReference type="InterPro" id="IPR001633">
    <property type="entry name" value="EAL_dom"/>
</dbReference>
<gene>
    <name evidence="2" type="ORF">ACFQ5P_17820</name>
</gene>
<feature type="domain" description="EAL" evidence="1">
    <location>
        <begin position="151"/>
        <end position="406"/>
    </location>
</feature>
<dbReference type="PANTHER" id="PTHR33121">
    <property type="entry name" value="CYCLIC DI-GMP PHOSPHODIESTERASE PDEF"/>
    <property type="match status" value="1"/>
</dbReference>
<evidence type="ECO:0000313" key="3">
    <source>
        <dbReference type="Proteomes" id="UP001597302"/>
    </source>
</evidence>
<keyword evidence="3" id="KW-1185">Reference proteome</keyword>
<dbReference type="Gene3D" id="3.20.20.450">
    <property type="entry name" value="EAL domain"/>
    <property type="match status" value="1"/>
</dbReference>
<reference evidence="3" key="1">
    <citation type="journal article" date="2019" name="Int. J. Syst. Evol. Microbiol.">
        <title>The Global Catalogue of Microorganisms (GCM) 10K type strain sequencing project: providing services to taxonomists for standard genome sequencing and annotation.</title>
        <authorList>
            <consortium name="The Broad Institute Genomics Platform"/>
            <consortium name="The Broad Institute Genome Sequencing Center for Infectious Disease"/>
            <person name="Wu L."/>
            <person name="Ma J."/>
        </authorList>
    </citation>
    <scope>NUCLEOTIDE SEQUENCE [LARGE SCALE GENOMIC DNA]</scope>
    <source>
        <strain evidence="3">CCM 8875</strain>
    </source>
</reference>
<sequence length="410" mass="43684">MTHEDKDGLRGICVLGLNYTDQLTIAGGDRLVRALRASVLAMLRATFGADRVYEAPSSGSFVITLQGAPRPALAALVRTALDKVPGCRMRTGSVHFSTTAHSGVIWSGDSLGVGELTRIAAAACAAAYARGVDLVEYDSPDTPQLQADIQSARLLSDAVSAMDESRLILYAQQIVDTDPDSTGRHYEVLVKMQDRKGQEHSPAAFLPLVERTSMICTMDDWIIRHAILGHAAVLAQHDDIHISLNMSGRTLSDAGFGQGIVQIVAQAGIDPARIQFEITETSAIHDLPSAKINVRTLRDLGCSVALDDFGAGLSGFSYLTDLDVNCVKIDGGLVANVVYPKRRELKIVEALVALCADLGLDVVGEHVSSAQIYDILTELGVRKMQGYFIGEAVPYASIFGPAPDQAAPGG</sequence>
<dbReference type="Pfam" id="PF00563">
    <property type="entry name" value="EAL"/>
    <property type="match status" value="1"/>
</dbReference>
<dbReference type="InterPro" id="IPR035919">
    <property type="entry name" value="EAL_sf"/>
</dbReference>
<dbReference type="InterPro" id="IPR050706">
    <property type="entry name" value="Cyclic-di-GMP_PDE-like"/>
</dbReference>
<comment type="caution">
    <text evidence="2">The sequence shown here is derived from an EMBL/GenBank/DDBJ whole genome shotgun (WGS) entry which is preliminary data.</text>
</comment>